<reference evidence="1 2" key="1">
    <citation type="submission" date="2016-10" db="EMBL/GenBank/DDBJ databases">
        <title>Genome sequence of the ascomycete fungus Penicillium subrubescens.</title>
        <authorList>
            <person name="De Vries R.P."/>
            <person name="Peng M."/>
            <person name="Dilokpimol A."/>
            <person name="Hilden K."/>
            <person name="Makela M.R."/>
            <person name="Grigoriev I."/>
            <person name="Riley R."/>
            <person name="Granchi Z."/>
        </authorList>
    </citation>
    <scope>NUCLEOTIDE SEQUENCE [LARGE SCALE GENOMIC DNA]</scope>
    <source>
        <strain evidence="1 2">CBS 132785</strain>
    </source>
</reference>
<protein>
    <submittedName>
        <fullName evidence="1">Uncharacterized protein</fullName>
    </submittedName>
</protein>
<gene>
    <name evidence="1" type="ORF">PENSUB_7047</name>
</gene>
<evidence type="ECO:0000313" key="1">
    <source>
        <dbReference type="EMBL" id="OKP02514.1"/>
    </source>
</evidence>
<dbReference type="Proteomes" id="UP000186955">
    <property type="component" value="Unassembled WGS sequence"/>
</dbReference>
<dbReference type="EMBL" id="MNBE01000625">
    <property type="protein sequence ID" value="OKP02514.1"/>
    <property type="molecule type" value="Genomic_DNA"/>
</dbReference>
<evidence type="ECO:0000313" key="2">
    <source>
        <dbReference type="Proteomes" id="UP000186955"/>
    </source>
</evidence>
<accession>A0A1Q5TQL5</accession>
<comment type="caution">
    <text evidence="1">The sequence shown here is derived from an EMBL/GenBank/DDBJ whole genome shotgun (WGS) entry which is preliminary data.</text>
</comment>
<organism evidence="1 2">
    <name type="scientific">Penicillium subrubescens</name>
    <dbReference type="NCBI Taxonomy" id="1316194"/>
    <lineage>
        <taxon>Eukaryota</taxon>
        <taxon>Fungi</taxon>
        <taxon>Dikarya</taxon>
        <taxon>Ascomycota</taxon>
        <taxon>Pezizomycotina</taxon>
        <taxon>Eurotiomycetes</taxon>
        <taxon>Eurotiomycetidae</taxon>
        <taxon>Eurotiales</taxon>
        <taxon>Aspergillaceae</taxon>
        <taxon>Penicillium</taxon>
    </lineage>
</organism>
<proteinExistence type="predicted"/>
<name>A0A1Q5TQL5_9EURO</name>
<dbReference type="AlphaFoldDB" id="A0A1Q5TQL5"/>
<sequence length="70" mass="7880">MDEQDHIQGASSCSSHKLKRHGLWYAELTSVQVIYLLVRLSMIEALKEHTVDLLVILVASQPRMLAVAVH</sequence>
<keyword evidence="2" id="KW-1185">Reference proteome</keyword>